<dbReference type="SUPFAM" id="SSF55120">
    <property type="entry name" value="Pseudouridine synthase"/>
    <property type="match status" value="1"/>
</dbReference>
<gene>
    <name evidence="4 9" type="primary">truA</name>
    <name evidence="9" type="ORF">H9Q79_02930</name>
</gene>
<feature type="domain" description="Pseudouridine synthase I TruA alpha/beta" evidence="8">
    <location>
        <begin position="143"/>
        <end position="247"/>
    </location>
</feature>
<organism evidence="9 10">
    <name type="scientific">Wansuia hejianensis</name>
    <dbReference type="NCBI Taxonomy" id="2763667"/>
    <lineage>
        <taxon>Bacteria</taxon>
        <taxon>Bacillati</taxon>
        <taxon>Bacillota</taxon>
        <taxon>Clostridia</taxon>
        <taxon>Lachnospirales</taxon>
        <taxon>Lachnospiraceae</taxon>
        <taxon>Wansuia</taxon>
    </lineage>
</organism>
<dbReference type="InterPro" id="IPR020095">
    <property type="entry name" value="PsdUridine_synth_TruA_C"/>
</dbReference>
<dbReference type="KEGG" id="whj:H9Q79_02930"/>
<evidence type="ECO:0000256" key="4">
    <source>
        <dbReference type="HAMAP-Rule" id="MF_00171"/>
    </source>
</evidence>
<dbReference type="CDD" id="cd02570">
    <property type="entry name" value="PseudoU_synth_EcTruA"/>
    <property type="match status" value="1"/>
</dbReference>
<dbReference type="Pfam" id="PF01416">
    <property type="entry name" value="PseudoU_synth_1"/>
    <property type="match status" value="2"/>
</dbReference>
<dbReference type="AlphaFoldDB" id="A0A7G9GEM7"/>
<accession>A0A7G9GEM7</accession>
<keyword evidence="10" id="KW-1185">Reference proteome</keyword>
<dbReference type="Gene3D" id="3.30.70.580">
    <property type="entry name" value="Pseudouridine synthase I, catalytic domain, N-terminal subdomain"/>
    <property type="match status" value="1"/>
</dbReference>
<dbReference type="RefSeq" id="WP_118642169.1">
    <property type="nucleotide sequence ID" value="NZ_CP060635.1"/>
</dbReference>
<dbReference type="InterPro" id="IPR020097">
    <property type="entry name" value="PsdUridine_synth_TruA_a/b_dom"/>
</dbReference>
<dbReference type="HAMAP" id="MF_00171">
    <property type="entry name" value="TruA"/>
    <property type="match status" value="1"/>
</dbReference>
<keyword evidence="2 4" id="KW-0819">tRNA processing</keyword>
<reference evidence="9 10" key="1">
    <citation type="submission" date="2020-08" db="EMBL/GenBank/DDBJ databases">
        <authorList>
            <person name="Liu C."/>
            <person name="Sun Q."/>
        </authorList>
    </citation>
    <scope>NUCLEOTIDE SEQUENCE [LARGE SCALE GENOMIC DNA]</scope>
    <source>
        <strain evidence="9 10">NSJ-29</strain>
    </source>
</reference>
<comment type="caution">
    <text evidence="4">Lacks conserved residue(s) required for the propagation of feature annotation.</text>
</comment>
<dbReference type="InterPro" id="IPR020094">
    <property type="entry name" value="TruA/RsuA/RluB/E/F_N"/>
</dbReference>
<comment type="function">
    <text evidence="4">Formation of pseudouridine at positions 38, 39 and 40 in the anticodon stem and loop of transfer RNAs.</text>
</comment>
<dbReference type="PANTHER" id="PTHR11142:SF22">
    <property type="entry name" value="TRNA PSEUDOURIDINE SYNTHASE A 2"/>
    <property type="match status" value="1"/>
</dbReference>
<evidence type="ECO:0000313" key="9">
    <source>
        <dbReference type="EMBL" id="QNM09259.1"/>
    </source>
</evidence>
<comment type="similarity">
    <text evidence="1 4 7">Belongs to the tRNA pseudouridine synthase TruA family.</text>
</comment>
<protein>
    <recommendedName>
        <fullName evidence="4">tRNA pseudouridine synthase A</fullName>
        <ecNumber evidence="4">5.4.99.12</ecNumber>
    </recommendedName>
    <alternativeName>
        <fullName evidence="4">tRNA pseudouridine(38-40) synthase</fullName>
    </alternativeName>
    <alternativeName>
        <fullName evidence="4">tRNA pseudouridylate synthase I</fullName>
    </alternativeName>
    <alternativeName>
        <fullName evidence="4">tRNA-uridine isomerase I</fullName>
    </alternativeName>
</protein>
<name>A0A7G9GEM7_9FIRM</name>
<evidence type="ECO:0000313" key="10">
    <source>
        <dbReference type="Proteomes" id="UP000515860"/>
    </source>
</evidence>
<dbReference type="InterPro" id="IPR001406">
    <property type="entry name" value="PsdUridine_synth_TruA"/>
</dbReference>
<evidence type="ECO:0000256" key="2">
    <source>
        <dbReference type="ARBA" id="ARBA00022694"/>
    </source>
</evidence>
<dbReference type="EC" id="5.4.99.12" evidence="4"/>
<dbReference type="PIRSF" id="PIRSF001430">
    <property type="entry name" value="tRNA_psdUrid_synth"/>
    <property type="match status" value="1"/>
</dbReference>
<dbReference type="Gene3D" id="3.30.70.660">
    <property type="entry name" value="Pseudouridine synthase I, catalytic domain, C-terminal subdomain"/>
    <property type="match status" value="1"/>
</dbReference>
<dbReference type="EMBL" id="CP060635">
    <property type="protein sequence ID" value="QNM09259.1"/>
    <property type="molecule type" value="Genomic_DNA"/>
</dbReference>
<comment type="catalytic activity">
    <reaction evidence="4 7">
        <text>uridine(38/39/40) in tRNA = pseudouridine(38/39/40) in tRNA</text>
        <dbReference type="Rhea" id="RHEA:22376"/>
        <dbReference type="Rhea" id="RHEA-COMP:10085"/>
        <dbReference type="Rhea" id="RHEA-COMP:10087"/>
        <dbReference type="ChEBI" id="CHEBI:65314"/>
        <dbReference type="ChEBI" id="CHEBI:65315"/>
        <dbReference type="EC" id="5.4.99.12"/>
    </reaction>
</comment>
<dbReference type="Proteomes" id="UP000515860">
    <property type="component" value="Chromosome"/>
</dbReference>
<dbReference type="InterPro" id="IPR020103">
    <property type="entry name" value="PsdUridine_synth_cat_dom_sf"/>
</dbReference>
<keyword evidence="3 4" id="KW-0413">Isomerase</keyword>
<evidence type="ECO:0000256" key="3">
    <source>
        <dbReference type="ARBA" id="ARBA00023235"/>
    </source>
</evidence>
<feature type="domain" description="Pseudouridine synthase I TruA alpha/beta" evidence="8">
    <location>
        <begin position="7"/>
        <end position="102"/>
    </location>
</feature>
<evidence type="ECO:0000256" key="7">
    <source>
        <dbReference type="RuleBase" id="RU003792"/>
    </source>
</evidence>
<evidence type="ECO:0000259" key="8">
    <source>
        <dbReference type="Pfam" id="PF01416"/>
    </source>
</evidence>
<proteinExistence type="inferred from homology"/>
<comment type="subunit">
    <text evidence="4">Homodimer.</text>
</comment>
<sequence>MNYKIILQYEGTRYDGWQRQKHTEQTIQGKLEQVLSRLAGETIEVNGAGRTDAGVHAFGQVANFHLDTELTDGELKKYLNRYLPEDVAVTGIERVPPRFHARLNACWKVYHYQIAFGEAKPVFERKLVYRVEEVLDFEKMEKAAKFLEGTHDFRAFCANKHMKKSTVRTVRRIGIQVHKKDGMASVTFTGDGFLYHMVRILMGTLLEVGMGKRRPEDMEALLESRDREQAGFTAPAQGLFLDYVSYDSRGCGTDCEYEEKEDD</sequence>
<dbReference type="PANTHER" id="PTHR11142">
    <property type="entry name" value="PSEUDOURIDYLATE SYNTHASE"/>
    <property type="match status" value="1"/>
</dbReference>
<dbReference type="GO" id="GO:0003723">
    <property type="term" value="F:RNA binding"/>
    <property type="evidence" value="ECO:0007669"/>
    <property type="project" value="InterPro"/>
</dbReference>
<feature type="active site" description="Nucleophile" evidence="4 5">
    <location>
        <position position="52"/>
    </location>
</feature>
<dbReference type="GO" id="GO:0160147">
    <property type="term" value="F:tRNA pseudouridine(38-40) synthase activity"/>
    <property type="evidence" value="ECO:0007669"/>
    <property type="project" value="UniProtKB-EC"/>
</dbReference>
<feature type="binding site" evidence="4 6">
    <location>
        <position position="110"/>
    </location>
    <ligand>
        <name>substrate</name>
    </ligand>
</feature>
<evidence type="ECO:0000256" key="5">
    <source>
        <dbReference type="PIRSR" id="PIRSR001430-1"/>
    </source>
</evidence>
<dbReference type="GO" id="GO:0031119">
    <property type="term" value="P:tRNA pseudouridine synthesis"/>
    <property type="evidence" value="ECO:0007669"/>
    <property type="project" value="UniProtKB-UniRule"/>
</dbReference>
<evidence type="ECO:0000256" key="6">
    <source>
        <dbReference type="PIRSR" id="PIRSR001430-2"/>
    </source>
</evidence>
<dbReference type="FunFam" id="3.30.70.580:FF:000001">
    <property type="entry name" value="tRNA pseudouridine synthase A"/>
    <property type="match status" value="1"/>
</dbReference>
<dbReference type="NCBIfam" id="TIGR00071">
    <property type="entry name" value="hisT_truA"/>
    <property type="match status" value="1"/>
</dbReference>
<evidence type="ECO:0000256" key="1">
    <source>
        <dbReference type="ARBA" id="ARBA00009375"/>
    </source>
</evidence>